<name>A0A162Q109_COLIC</name>
<sequence>MTARVSGPLQSFVDAMDGVVLRELYRPADYLVSKVRNSDSSSLTGSRVHNSIAIPLWRSFELQRRRKKKGKNHSIPQRRMSRTDYESHAADGTCPRSGWGG</sequence>
<feature type="region of interest" description="Disordered" evidence="1">
    <location>
        <begin position="64"/>
        <end position="101"/>
    </location>
</feature>
<proteinExistence type="predicted"/>
<dbReference type="AlphaFoldDB" id="A0A162Q109"/>
<evidence type="ECO:0000313" key="3">
    <source>
        <dbReference type="Proteomes" id="UP000076584"/>
    </source>
</evidence>
<organism evidence="2 3">
    <name type="scientific">Colletotrichum incanum</name>
    <name type="common">Soybean anthracnose fungus</name>
    <dbReference type="NCBI Taxonomy" id="1573173"/>
    <lineage>
        <taxon>Eukaryota</taxon>
        <taxon>Fungi</taxon>
        <taxon>Dikarya</taxon>
        <taxon>Ascomycota</taxon>
        <taxon>Pezizomycotina</taxon>
        <taxon>Sordariomycetes</taxon>
        <taxon>Hypocreomycetidae</taxon>
        <taxon>Glomerellales</taxon>
        <taxon>Glomerellaceae</taxon>
        <taxon>Colletotrichum</taxon>
        <taxon>Colletotrichum spaethianum species complex</taxon>
    </lineage>
</organism>
<reference evidence="2 3" key="1">
    <citation type="submission" date="2015-06" db="EMBL/GenBank/DDBJ databases">
        <title>Survival trade-offs in plant roots during colonization by closely related pathogenic and mutualistic fungi.</title>
        <authorList>
            <person name="Hacquard S."/>
            <person name="Kracher B."/>
            <person name="Hiruma K."/>
            <person name="Weinman A."/>
            <person name="Muench P."/>
            <person name="Garrido Oter R."/>
            <person name="Ver Loren van Themaat E."/>
            <person name="Dallerey J.-F."/>
            <person name="Damm U."/>
            <person name="Henrissat B."/>
            <person name="Lespinet O."/>
            <person name="Thon M."/>
            <person name="Kemen E."/>
            <person name="McHardy A.C."/>
            <person name="Schulze-Lefert P."/>
            <person name="O'Connell R.J."/>
        </authorList>
    </citation>
    <scope>NUCLEOTIDE SEQUENCE [LARGE SCALE GENOMIC DNA]</scope>
    <source>
        <strain evidence="2 3">MAFF 238704</strain>
    </source>
</reference>
<evidence type="ECO:0000313" key="2">
    <source>
        <dbReference type="EMBL" id="KZL87873.1"/>
    </source>
</evidence>
<accession>A0A162Q109</accession>
<keyword evidence="3" id="KW-1185">Reference proteome</keyword>
<gene>
    <name evidence="2" type="ORF">CI238_08734</name>
</gene>
<dbReference type="EMBL" id="LFIW01000169">
    <property type="protein sequence ID" value="KZL87873.1"/>
    <property type="molecule type" value="Genomic_DNA"/>
</dbReference>
<protein>
    <submittedName>
        <fullName evidence="2">Uncharacterized protein</fullName>
    </submittedName>
</protein>
<evidence type="ECO:0000256" key="1">
    <source>
        <dbReference type="SAM" id="MobiDB-lite"/>
    </source>
</evidence>
<comment type="caution">
    <text evidence="2">The sequence shown here is derived from an EMBL/GenBank/DDBJ whole genome shotgun (WGS) entry which is preliminary data.</text>
</comment>
<dbReference type="Proteomes" id="UP000076584">
    <property type="component" value="Unassembled WGS sequence"/>
</dbReference>